<dbReference type="RefSeq" id="WP_066192555.1">
    <property type="nucleotide sequence ID" value="NZ_JARMMB010000020.1"/>
</dbReference>
<name>A0A2N0ZJ42_9BACI</name>
<keyword evidence="2" id="KW-1185">Reference proteome</keyword>
<protein>
    <recommendedName>
        <fullName evidence="3">GrpB family protein</fullName>
    </recommendedName>
</protein>
<dbReference type="EMBL" id="PISD01000013">
    <property type="protein sequence ID" value="PKG29560.1"/>
    <property type="molecule type" value="Genomic_DNA"/>
</dbReference>
<dbReference type="Proteomes" id="UP000233343">
    <property type="component" value="Unassembled WGS sequence"/>
</dbReference>
<organism evidence="1 2">
    <name type="scientific">Cytobacillus horneckiae</name>
    <dbReference type="NCBI Taxonomy" id="549687"/>
    <lineage>
        <taxon>Bacteria</taxon>
        <taxon>Bacillati</taxon>
        <taxon>Bacillota</taxon>
        <taxon>Bacilli</taxon>
        <taxon>Bacillales</taxon>
        <taxon>Bacillaceae</taxon>
        <taxon>Cytobacillus</taxon>
    </lineage>
</organism>
<evidence type="ECO:0000313" key="2">
    <source>
        <dbReference type="Proteomes" id="UP000233343"/>
    </source>
</evidence>
<evidence type="ECO:0000313" key="1">
    <source>
        <dbReference type="EMBL" id="PKG29560.1"/>
    </source>
</evidence>
<dbReference type="PANTHER" id="PTHR34822:SF1">
    <property type="entry name" value="GRPB FAMILY PROTEIN"/>
    <property type="match status" value="1"/>
</dbReference>
<accession>A0A2N0ZJ42</accession>
<dbReference type="InterPro" id="IPR043519">
    <property type="entry name" value="NT_sf"/>
</dbReference>
<reference evidence="1 2" key="1">
    <citation type="journal article" date="2010" name="Int. J. Syst. Evol. Microbiol.">
        <title>Bacillus horneckiae sp. nov., isolated from a spacecraft-assembly clean room.</title>
        <authorList>
            <person name="Vaishampayan P."/>
            <person name="Probst A."/>
            <person name="Krishnamurthi S."/>
            <person name="Ghosh S."/>
            <person name="Osman S."/>
            <person name="McDowall A."/>
            <person name="Ruckmani A."/>
            <person name="Mayilraj S."/>
            <person name="Venkateswaran K."/>
        </authorList>
    </citation>
    <scope>NUCLEOTIDE SEQUENCE [LARGE SCALE GENOMIC DNA]</scope>
    <source>
        <strain evidence="2">1PO1SC</strain>
    </source>
</reference>
<dbReference type="InterPro" id="IPR007344">
    <property type="entry name" value="GrpB/CoaE"/>
</dbReference>
<dbReference type="SUPFAM" id="SSF81301">
    <property type="entry name" value="Nucleotidyltransferase"/>
    <property type="match status" value="1"/>
</dbReference>
<dbReference type="AlphaFoldDB" id="A0A2N0ZJ42"/>
<dbReference type="Gene3D" id="3.30.460.10">
    <property type="entry name" value="Beta Polymerase, domain 2"/>
    <property type="match status" value="1"/>
</dbReference>
<dbReference type="PANTHER" id="PTHR34822">
    <property type="entry name" value="GRPB DOMAIN PROTEIN (AFU_ORTHOLOGUE AFUA_1G01530)"/>
    <property type="match status" value="1"/>
</dbReference>
<dbReference type="Pfam" id="PF04229">
    <property type="entry name" value="GrpB"/>
    <property type="match status" value="1"/>
</dbReference>
<proteinExistence type="predicted"/>
<evidence type="ECO:0008006" key="3">
    <source>
        <dbReference type="Google" id="ProtNLM"/>
    </source>
</evidence>
<gene>
    <name evidence="1" type="ORF">CWS20_06700</name>
</gene>
<sequence>MEQVNFFENNLCYEKVENAYLLHKKIINERLPFADVQHVGSSAIPNSLTKGDLDIQVRVTLEQFPIAVQTLEALYELNEGSSKTDCFRAFKDNSTVPALGVQLTVINSEVDFFWKFREVLLINDKYRKEYDDIKRNYEGKEMDKYREAKSEFFGKLMETPEFRKLK</sequence>
<comment type="caution">
    <text evidence="1">The sequence shown here is derived from an EMBL/GenBank/DDBJ whole genome shotgun (WGS) entry which is preliminary data.</text>
</comment>